<dbReference type="InterPro" id="IPR002659">
    <property type="entry name" value="Glyco_trans_31"/>
</dbReference>
<sequence>MKSGPVLARKNVKYYEPEYWKFGEDGNKYFRHATGQIYAISKDLATYISNNQPILHKYANEDVSLGAWLFGLEVEQIDDRSLCCGTPPVGLMDESTKLSLLGVWMTLFVVFAGRKFTQPIKSGQKGEMCIKDNSRFSG</sequence>
<evidence type="ECO:0000256" key="9">
    <source>
        <dbReference type="ARBA" id="ARBA00022989"/>
    </source>
</evidence>
<keyword evidence="7" id="KW-0812">Transmembrane</keyword>
<keyword evidence="10 13" id="KW-0333">Golgi apparatus</keyword>
<evidence type="ECO:0000256" key="13">
    <source>
        <dbReference type="RuleBase" id="RU363063"/>
    </source>
</evidence>
<evidence type="ECO:0000256" key="4">
    <source>
        <dbReference type="ARBA" id="ARBA00008661"/>
    </source>
</evidence>
<evidence type="ECO:0000256" key="12">
    <source>
        <dbReference type="ARBA" id="ARBA00023211"/>
    </source>
</evidence>
<comment type="cofactor">
    <cofactor evidence="1 13">
        <name>Mn(2+)</name>
        <dbReference type="ChEBI" id="CHEBI:29035"/>
    </cofactor>
</comment>
<dbReference type="AlphaFoldDB" id="A0ABD3BWC4"/>
<protein>
    <recommendedName>
        <fullName evidence="13">Hexosyltransferase</fullName>
        <ecNumber evidence="13">2.4.1.-</ecNumber>
    </recommendedName>
</protein>
<evidence type="ECO:0000256" key="11">
    <source>
        <dbReference type="ARBA" id="ARBA00023136"/>
    </source>
</evidence>
<organism evidence="14 15">
    <name type="scientific">Castilleja foliolosa</name>
    <dbReference type="NCBI Taxonomy" id="1961234"/>
    <lineage>
        <taxon>Eukaryota</taxon>
        <taxon>Viridiplantae</taxon>
        <taxon>Streptophyta</taxon>
        <taxon>Embryophyta</taxon>
        <taxon>Tracheophyta</taxon>
        <taxon>Spermatophyta</taxon>
        <taxon>Magnoliopsida</taxon>
        <taxon>eudicotyledons</taxon>
        <taxon>Gunneridae</taxon>
        <taxon>Pentapetalae</taxon>
        <taxon>asterids</taxon>
        <taxon>lamiids</taxon>
        <taxon>Lamiales</taxon>
        <taxon>Orobanchaceae</taxon>
        <taxon>Pedicularideae</taxon>
        <taxon>Castillejinae</taxon>
        <taxon>Castilleja</taxon>
    </lineage>
</organism>
<dbReference type="PANTHER" id="PTHR11214">
    <property type="entry name" value="BETA-1,3-N-ACETYLGLUCOSAMINYLTRANSFERASE"/>
    <property type="match status" value="1"/>
</dbReference>
<proteinExistence type="inferred from homology"/>
<evidence type="ECO:0000256" key="10">
    <source>
        <dbReference type="ARBA" id="ARBA00023034"/>
    </source>
</evidence>
<keyword evidence="9" id="KW-1133">Transmembrane helix</keyword>
<evidence type="ECO:0000313" key="15">
    <source>
        <dbReference type="Proteomes" id="UP001632038"/>
    </source>
</evidence>
<keyword evidence="12 13" id="KW-0464">Manganese</keyword>
<evidence type="ECO:0000256" key="3">
    <source>
        <dbReference type="ARBA" id="ARBA00004922"/>
    </source>
</evidence>
<evidence type="ECO:0000256" key="6">
    <source>
        <dbReference type="ARBA" id="ARBA00022679"/>
    </source>
</evidence>
<name>A0ABD3BWC4_9LAMI</name>
<dbReference type="EMBL" id="JAVIJP010000066">
    <property type="protein sequence ID" value="KAL3621391.1"/>
    <property type="molecule type" value="Genomic_DNA"/>
</dbReference>
<dbReference type="Pfam" id="PF01762">
    <property type="entry name" value="Galactosyl_T"/>
    <property type="match status" value="1"/>
</dbReference>
<keyword evidence="15" id="KW-1185">Reference proteome</keyword>
<gene>
    <name evidence="14" type="primary">B3GALT5_2</name>
    <name evidence="14" type="ORF">CASFOL_036303</name>
</gene>
<evidence type="ECO:0000313" key="14">
    <source>
        <dbReference type="EMBL" id="KAL3621391.1"/>
    </source>
</evidence>
<dbReference type="EC" id="2.4.1.-" evidence="13"/>
<comment type="pathway">
    <text evidence="3">Protein modification; protein glycosylation.</text>
</comment>
<dbReference type="GO" id="GO:0000139">
    <property type="term" value="C:Golgi membrane"/>
    <property type="evidence" value="ECO:0007669"/>
    <property type="project" value="UniProtKB-SubCell"/>
</dbReference>
<dbReference type="Proteomes" id="UP001632038">
    <property type="component" value="Unassembled WGS sequence"/>
</dbReference>
<comment type="caution">
    <text evidence="14">The sequence shown here is derived from an EMBL/GenBank/DDBJ whole genome shotgun (WGS) entry which is preliminary data.</text>
</comment>
<evidence type="ECO:0000256" key="2">
    <source>
        <dbReference type="ARBA" id="ARBA00004323"/>
    </source>
</evidence>
<evidence type="ECO:0000256" key="5">
    <source>
        <dbReference type="ARBA" id="ARBA00022676"/>
    </source>
</evidence>
<accession>A0ABD3BWC4</accession>
<keyword evidence="6" id="KW-0808">Transferase</keyword>
<comment type="subcellular location">
    <subcellularLocation>
        <location evidence="2 13">Golgi apparatus membrane</location>
        <topology evidence="2 13">Single-pass type II membrane protein</topology>
    </subcellularLocation>
</comment>
<keyword evidence="11" id="KW-0472">Membrane</keyword>
<evidence type="ECO:0000256" key="7">
    <source>
        <dbReference type="ARBA" id="ARBA00022692"/>
    </source>
</evidence>
<dbReference type="GO" id="GO:0016757">
    <property type="term" value="F:glycosyltransferase activity"/>
    <property type="evidence" value="ECO:0007669"/>
    <property type="project" value="UniProtKB-KW"/>
</dbReference>
<evidence type="ECO:0000256" key="8">
    <source>
        <dbReference type="ARBA" id="ARBA00022968"/>
    </source>
</evidence>
<evidence type="ECO:0000256" key="1">
    <source>
        <dbReference type="ARBA" id="ARBA00001936"/>
    </source>
</evidence>
<reference evidence="15" key="1">
    <citation type="journal article" date="2024" name="IScience">
        <title>Strigolactones Initiate the Formation of Haustorium-like Structures in Castilleja.</title>
        <authorList>
            <person name="Buerger M."/>
            <person name="Peterson D."/>
            <person name="Chory J."/>
        </authorList>
    </citation>
    <scope>NUCLEOTIDE SEQUENCE [LARGE SCALE GENOMIC DNA]</scope>
</reference>
<keyword evidence="5 13" id="KW-0328">Glycosyltransferase</keyword>
<comment type="similarity">
    <text evidence="4 13">Belongs to the glycosyltransferase 31 family.</text>
</comment>
<keyword evidence="8" id="KW-0735">Signal-anchor</keyword>
<dbReference type="PANTHER" id="PTHR11214:SF226">
    <property type="entry name" value="BETA-1,3-GALACTOSYLTRANSFERASE 7"/>
    <property type="match status" value="1"/>
</dbReference>